<evidence type="ECO:0000313" key="3">
    <source>
        <dbReference type="EMBL" id="KAE9321209.1"/>
    </source>
</evidence>
<comment type="caution">
    <text evidence="1">The sequence shown here is derived from an EMBL/GenBank/DDBJ whole genome shotgun (WGS) entry which is preliminary data.</text>
</comment>
<protein>
    <submittedName>
        <fullName evidence="1">Uncharacterized protein</fullName>
    </submittedName>
</protein>
<accession>A0A6A3IUZ6</accession>
<name>A0A6A3IUZ6_9STRA</name>
<evidence type="ECO:0000313" key="5">
    <source>
        <dbReference type="Proteomes" id="UP000434957"/>
    </source>
</evidence>
<evidence type="ECO:0000313" key="6">
    <source>
        <dbReference type="Proteomes" id="UP000435112"/>
    </source>
</evidence>
<evidence type="ECO:0000313" key="4">
    <source>
        <dbReference type="Proteomes" id="UP000429607"/>
    </source>
</evidence>
<organism evidence="1 4">
    <name type="scientific">Phytophthora rubi</name>
    <dbReference type="NCBI Taxonomy" id="129364"/>
    <lineage>
        <taxon>Eukaryota</taxon>
        <taxon>Sar</taxon>
        <taxon>Stramenopiles</taxon>
        <taxon>Oomycota</taxon>
        <taxon>Peronosporomycetes</taxon>
        <taxon>Peronosporales</taxon>
        <taxon>Peronosporaceae</taxon>
        <taxon>Phytophthora</taxon>
    </lineage>
</organism>
<proteinExistence type="predicted"/>
<dbReference type="Proteomes" id="UP000434957">
    <property type="component" value="Unassembled WGS sequence"/>
</dbReference>
<keyword evidence="5" id="KW-1185">Reference proteome</keyword>
<dbReference type="EMBL" id="QXFV01002505">
    <property type="protein sequence ID" value="KAE8986879.1"/>
    <property type="molecule type" value="Genomic_DNA"/>
</dbReference>
<dbReference type="OrthoDB" id="90327at2759"/>
<dbReference type="Proteomes" id="UP000429607">
    <property type="component" value="Unassembled WGS sequence"/>
</dbReference>
<dbReference type="AlphaFoldDB" id="A0A6A3IUZ6"/>
<sequence length="145" mass="16542">MDPTKKRTKGLWLTIKQKCEIIDEHNQFPTHSLPELSCWAQDKFKLSHPPATATIFRVLRDANIIKQKRVNATTAKGRTLCVRCPELETQLAAFVMGCQRKNVCLSRRLIEKKAKRIMATVENPPSQALCRLDDMLHEAAWSTVS</sequence>
<dbReference type="EMBL" id="QXFU01001310">
    <property type="protein sequence ID" value="KAE9005260.1"/>
    <property type="molecule type" value="Genomic_DNA"/>
</dbReference>
<gene>
    <name evidence="1" type="ORF">PR001_g22475</name>
    <name evidence="2" type="ORF">PR002_g16812</name>
    <name evidence="3" type="ORF">PR003_g17522</name>
</gene>
<evidence type="ECO:0000313" key="1">
    <source>
        <dbReference type="EMBL" id="KAE8986879.1"/>
    </source>
</evidence>
<dbReference type="Proteomes" id="UP000435112">
    <property type="component" value="Unassembled WGS sequence"/>
</dbReference>
<evidence type="ECO:0000313" key="2">
    <source>
        <dbReference type="EMBL" id="KAE9005260.1"/>
    </source>
</evidence>
<dbReference type="EMBL" id="QXFT01001346">
    <property type="protein sequence ID" value="KAE9321209.1"/>
    <property type="molecule type" value="Genomic_DNA"/>
</dbReference>
<reference evidence="4 6" key="1">
    <citation type="submission" date="2018-09" db="EMBL/GenBank/DDBJ databases">
        <title>Genomic investigation of the strawberry pathogen Phytophthora fragariae indicates pathogenicity is determined by transcriptional variation in three key races.</title>
        <authorList>
            <person name="Adams T.M."/>
            <person name="Armitage A.D."/>
            <person name="Sobczyk M.K."/>
            <person name="Bates H.J."/>
            <person name="Dunwell J.M."/>
            <person name="Nellist C.F."/>
            <person name="Harrison R.J."/>
        </authorList>
    </citation>
    <scope>NUCLEOTIDE SEQUENCE [LARGE SCALE GENOMIC DNA]</scope>
    <source>
        <strain evidence="1 4">SCRP249</strain>
        <strain evidence="2 6">SCRP324</strain>
        <strain evidence="3 5">SCRP333</strain>
    </source>
</reference>